<keyword evidence="14" id="KW-1185">Reference proteome</keyword>
<dbReference type="EMBL" id="DAKRPA010000110">
    <property type="protein sequence ID" value="DAZ98308.1"/>
    <property type="molecule type" value="Genomic_DNA"/>
</dbReference>
<keyword evidence="2 10" id="KW-0812">Transmembrane</keyword>
<protein>
    <recommendedName>
        <fullName evidence="15">FYVE-type domain-containing protein</fullName>
    </recommendedName>
</protein>
<dbReference type="SMART" id="SM00064">
    <property type="entry name" value="FYVE"/>
    <property type="match status" value="1"/>
</dbReference>
<dbReference type="PANTHER" id="PTHR47666:SF1">
    <property type="entry name" value="PROTEIN VASCULAR ASSOCIATED DEATH 1, CHLOROPLASTIC"/>
    <property type="match status" value="1"/>
</dbReference>
<gene>
    <name evidence="13" type="ORF">N0F65_008894</name>
</gene>
<dbReference type="PROSITE" id="PS51778">
    <property type="entry name" value="VAST"/>
    <property type="match status" value="1"/>
</dbReference>
<sequence>MPSSPEKEPLARTASQNGIEMATMNKGDDGGARDSPSEEDPQPAVAAAAAAAAPALKDNGLRIFFPTDDLALKAILSPPHLQSASSSGRLSASNSSSNLTSKSADGSPKQGPTNNDSSLFDKLLFRGSTGAGSATATSKSSTGCVTEEDIDRINTSVRVVHQSLPPPPFANMFSCENCRDDIGSLLGKGRHHCRNCGGSFCADCSSRSITVPYHTYLNRGEQRVCDSCFHRIRDFHTQAQTTDVTWNGLAPPSNEEFIKAFDLPATETPVTIFNCCYFIDFSPFYGHLFLTREHVCFKGYKAEKIKVPFAQLHSLIKPEFYYINALLIKTKAKEKFFFAEFNGFRDLCFLRLDQLVRAYNEGNKLQQLVSREDLVQQALVRRKSYRVLAGKVASASTPQALQHLMARTLSDVLDEDLEDDDEDDDDSSDDDGTSAVDSAHESTERESFTSSDDETSFEPLPPDVGLPKMTMLLDCDLHADVQVVFNALWGNGAGQDFLNGVMEKSKDIDIEIEDWQPIDGAGVDRDELTKGVVISKESDYSQFRHVRSQHPPKTSFPGLPPYATCNRIQRVRVEKSEQGDRWNRFVISDMARMSKIPFSDYFEIETRWVFSRDGKNYCHAQAALTVHFLRSTWFKSQISSSTVSESKEVFEMWLQLAILTLQKAKSGSKGTKQRDTKIPAVTAEGATSTQALPTSATAAVENSYGAAESPSRRKPRKTVSFPATQSTAVAPPSMSSATVAPSIMLYVNAAVVLLLLYCVWMLRAQQHELRELTRTTSILAEQVRIQSNALQQLPGAREQCHQATVEGAIDSLREYFQTTNS</sequence>
<dbReference type="PROSITE" id="PS50178">
    <property type="entry name" value="ZF_FYVE"/>
    <property type="match status" value="1"/>
</dbReference>
<dbReference type="Pfam" id="PF02893">
    <property type="entry name" value="GRAM"/>
    <property type="match status" value="1"/>
</dbReference>
<feature type="region of interest" description="Disordered" evidence="9">
    <location>
        <begin position="416"/>
        <end position="462"/>
    </location>
</feature>
<dbReference type="InterPro" id="IPR017455">
    <property type="entry name" value="Znf_FYVE-rel"/>
</dbReference>
<keyword evidence="4 8" id="KW-0863">Zinc-finger</keyword>
<evidence type="ECO:0000256" key="5">
    <source>
        <dbReference type="ARBA" id="ARBA00022833"/>
    </source>
</evidence>
<feature type="compositionally biased region" description="Basic and acidic residues" evidence="9">
    <location>
        <begin position="1"/>
        <end position="10"/>
    </location>
</feature>
<dbReference type="AlphaFoldDB" id="A0AAV2YY35"/>
<feature type="transmembrane region" description="Helical" evidence="10">
    <location>
        <begin position="743"/>
        <end position="762"/>
    </location>
</feature>
<feature type="domain" description="VASt" evidence="12">
    <location>
        <begin position="468"/>
        <end position="665"/>
    </location>
</feature>
<feature type="compositionally biased region" description="Polar residues" evidence="9">
    <location>
        <begin position="721"/>
        <end position="734"/>
    </location>
</feature>
<name>A0AAV2YY35_9STRA</name>
<feature type="compositionally biased region" description="Acidic residues" evidence="9">
    <location>
        <begin position="416"/>
        <end position="432"/>
    </location>
</feature>
<feature type="region of interest" description="Disordered" evidence="9">
    <location>
        <begin position="1"/>
        <end position="52"/>
    </location>
</feature>
<evidence type="ECO:0000256" key="4">
    <source>
        <dbReference type="ARBA" id="ARBA00022771"/>
    </source>
</evidence>
<evidence type="ECO:0000256" key="10">
    <source>
        <dbReference type="SAM" id="Phobius"/>
    </source>
</evidence>
<dbReference type="Gene3D" id="3.30.40.10">
    <property type="entry name" value="Zinc/RING finger domain, C3HC4 (zinc finger)"/>
    <property type="match status" value="1"/>
</dbReference>
<dbReference type="InterPro" id="IPR004182">
    <property type="entry name" value="GRAM"/>
</dbReference>
<dbReference type="InterPro" id="IPR011011">
    <property type="entry name" value="Znf_FYVE_PHD"/>
</dbReference>
<keyword evidence="6 10" id="KW-1133">Transmembrane helix</keyword>
<dbReference type="GO" id="GO:0016020">
    <property type="term" value="C:membrane"/>
    <property type="evidence" value="ECO:0007669"/>
    <property type="project" value="UniProtKB-SubCell"/>
</dbReference>
<evidence type="ECO:0000259" key="11">
    <source>
        <dbReference type="PROSITE" id="PS50178"/>
    </source>
</evidence>
<dbReference type="Pfam" id="PF16016">
    <property type="entry name" value="VASt"/>
    <property type="match status" value="1"/>
</dbReference>
<evidence type="ECO:0000256" key="6">
    <source>
        <dbReference type="ARBA" id="ARBA00022989"/>
    </source>
</evidence>
<dbReference type="InterPro" id="IPR000306">
    <property type="entry name" value="Znf_FYVE"/>
</dbReference>
<proteinExistence type="predicted"/>
<feature type="compositionally biased region" description="Polar residues" evidence="9">
    <location>
        <begin position="685"/>
        <end position="697"/>
    </location>
</feature>
<feature type="region of interest" description="Disordered" evidence="9">
    <location>
        <begin position="669"/>
        <end position="734"/>
    </location>
</feature>
<keyword evidence="7 10" id="KW-0472">Membrane</keyword>
<evidence type="ECO:0000256" key="9">
    <source>
        <dbReference type="SAM" id="MobiDB-lite"/>
    </source>
</evidence>
<comment type="subcellular location">
    <subcellularLocation>
        <location evidence="1">Membrane</location>
        <topology evidence="1">Single-pass membrane protein</topology>
    </subcellularLocation>
</comment>
<reference evidence="13" key="2">
    <citation type="journal article" date="2023" name="Microbiol Resour">
        <title>Decontamination and Annotation of the Draft Genome Sequence of the Oomycete Lagenidium giganteum ARSEF 373.</title>
        <authorList>
            <person name="Morgan W.R."/>
            <person name="Tartar A."/>
        </authorList>
    </citation>
    <scope>NUCLEOTIDE SEQUENCE</scope>
    <source>
        <strain evidence="13">ARSEF 373</strain>
    </source>
</reference>
<dbReference type="PANTHER" id="PTHR47666">
    <property type="entry name" value="PROTEIN VASCULAR ASSOCIATED DEATH 1, CHLOROPLASTIC"/>
    <property type="match status" value="1"/>
</dbReference>
<accession>A0AAV2YY35</accession>
<feature type="region of interest" description="Disordered" evidence="9">
    <location>
        <begin position="80"/>
        <end position="120"/>
    </location>
</feature>
<evidence type="ECO:0000256" key="1">
    <source>
        <dbReference type="ARBA" id="ARBA00004167"/>
    </source>
</evidence>
<evidence type="ECO:0008006" key="15">
    <source>
        <dbReference type="Google" id="ProtNLM"/>
    </source>
</evidence>
<reference evidence="13" key="1">
    <citation type="submission" date="2022-11" db="EMBL/GenBank/DDBJ databases">
        <authorList>
            <person name="Morgan W.R."/>
            <person name="Tartar A."/>
        </authorList>
    </citation>
    <scope>NUCLEOTIDE SEQUENCE</scope>
    <source>
        <strain evidence="13">ARSEF 373</strain>
    </source>
</reference>
<evidence type="ECO:0000256" key="2">
    <source>
        <dbReference type="ARBA" id="ARBA00022692"/>
    </source>
</evidence>
<dbReference type="Gene3D" id="2.30.29.30">
    <property type="entry name" value="Pleckstrin-homology domain (PH domain)/Phosphotyrosine-binding domain (PTB)"/>
    <property type="match status" value="1"/>
</dbReference>
<evidence type="ECO:0000256" key="7">
    <source>
        <dbReference type="ARBA" id="ARBA00023136"/>
    </source>
</evidence>
<feature type="compositionally biased region" description="Basic and acidic residues" evidence="9">
    <location>
        <begin position="26"/>
        <end position="36"/>
    </location>
</feature>
<feature type="compositionally biased region" description="Low complexity" evidence="9">
    <location>
        <begin position="83"/>
        <end position="103"/>
    </location>
</feature>
<dbReference type="SMART" id="SM00568">
    <property type="entry name" value="GRAM"/>
    <property type="match status" value="1"/>
</dbReference>
<feature type="compositionally biased region" description="Low complexity" evidence="9">
    <location>
        <begin position="43"/>
        <end position="52"/>
    </location>
</feature>
<feature type="compositionally biased region" description="Basic and acidic residues" evidence="9">
    <location>
        <begin position="438"/>
        <end position="447"/>
    </location>
</feature>
<evidence type="ECO:0000256" key="8">
    <source>
        <dbReference type="PROSITE-ProRule" id="PRU00091"/>
    </source>
</evidence>
<dbReference type="Proteomes" id="UP001146120">
    <property type="component" value="Unassembled WGS sequence"/>
</dbReference>
<dbReference type="InterPro" id="IPR013083">
    <property type="entry name" value="Znf_RING/FYVE/PHD"/>
</dbReference>
<dbReference type="GO" id="GO:0008270">
    <property type="term" value="F:zinc ion binding"/>
    <property type="evidence" value="ECO:0007669"/>
    <property type="project" value="UniProtKB-KW"/>
</dbReference>
<evidence type="ECO:0000313" key="14">
    <source>
        <dbReference type="Proteomes" id="UP001146120"/>
    </source>
</evidence>
<dbReference type="Pfam" id="PF01363">
    <property type="entry name" value="FYVE"/>
    <property type="match status" value="1"/>
</dbReference>
<keyword evidence="5" id="KW-0862">Zinc</keyword>
<feature type="domain" description="FYVE-type" evidence="11">
    <location>
        <begin position="175"/>
        <end position="233"/>
    </location>
</feature>
<dbReference type="SUPFAM" id="SSF57903">
    <property type="entry name" value="FYVE/PHD zinc finger"/>
    <property type="match status" value="1"/>
</dbReference>
<keyword evidence="3" id="KW-0479">Metal-binding</keyword>
<evidence type="ECO:0000313" key="13">
    <source>
        <dbReference type="EMBL" id="DAZ98308.1"/>
    </source>
</evidence>
<organism evidence="13 14">
    <name type="scientific">Lagenidium giganteum</name>
    <dbReference type="NCBI Taxonomy" id="4803"/>
    <lineage>
        <taxon>Eukaryota</taxon>
        <taxon>Sar</taxon>
        <taxon>Stramenopiles</taxon>
        <taxon>Oomycota</taxon>
        <taxon>Peronosporomycetes</taxon>
        <taxon>Pythiales</taxon>
        <taxon>Pythiaceae</taxon>
    </lineage>
</organism>
<evidence type="ECO:0000256" key="3">
    <source>
        <dbReference type="ARBA" id="ARBA00022723"/>
    </source>
</evidence>
<comment type="caution">
    <text evidence="13">The sequence shown here is derived from an EMBL/GenBank/DDBJ whole genome shotgun (WGS) entry which is preliminary data.</text>
</comment>
<evidence type="ECO:0000259" key="12">
    <source>
        <dbReference type="PROSITE" id="PS51778"/>
    </source>
</evidence>
<dbReference type="InterPro" id="IPR011993">
    <property type="entry name" value="PH-like_dom_sf"/>
</dbReference>
<dbReference type="InterPro" id="IPR031968">
    <property type="entry name" value="VASt"/>
</dbReference>